<accession>A0A0R1HWF1</accession>
<evidence type="ECO:0000313" key="2">
    <source>
        <dbReference type="Proteomes" id="UP000050911"/>
    </source>
</evidence>
<sequence length="122" mass="13352">MKTGENSLVALIDSRISQSVSGLKTLFVGRVIKTKPLTVQPATMTVEGKKRTPVSDCYQLDFGFYVPGKSEGGHTRELKIGDDVLVGVIADSLEHYKKGQTLREDRNRMNSVDSSIVLGVIK</sequence>
<proteinExistence type="predicted"/>
<reference evidence="1 2" key="1">
    <citation type="journal article" date="2015" name="Genome Announc.">
        <title>Expanding the biotechnology potential of lactobacilli through comparative genomics of 213 strains and associated genera.</title>
        <authorList>
            <person name="Sun Z."/>
            <person name="Harris H.M."/>
            <person name="McCann A."/>
            <person name="Guo C."/>
            <person name="Argimon S."/>
            <person name="Zhang W."/>
            <person name="Yang X."/>
            <person name="Jeffery I.B."/>
            <person name="Cooney J.C."/>
            <person name="Kagawa T.F."/>
            <person name="Liu W."/>
            <person name="Song Y."/>
            <person name="Salvetti E."/>
            <person name="Wrobel A."/>
            <person name="Rasinkangas P."/>
            <person name="Parkhill J."/>
            <person name="Rea M.C."/>
            <person name="O'Sullivan O."/>
            <person name="Ritari J."/>
            <person name="Douillard F.P."/>
            <person name="Paul Ross R."/>
            <person name="Yang R."/>
            <person name="Briner A.E."/>
            <person name="Felis G.E."/>
            <person name="de Vos W.M."/>
            <person name="Barrangou R."/>
            <person name="Klaenhammer T.R."/>
            <person name="Caufield P.W."/>
            <person name="Cui Y."/>
            <person name="Zhang H."/>
            <person name="O'Toole P.W."/>
        </authorList>
    </citation>
    <scope>NUCLEOTIDE SEQUENCE [LARGE SCALE GENOMIC DNA]</scope>
    <source>
        <strain evidence="1 2">JCM 15530</strain>
    </source>
</reference>
<dbReference type="AlphaFoldDB" id="A0A0R1HWF1"/>
<dbReference type="EMBL" id="AZCX01000004">
    <property type="protein sequence ID" value="KRK48196.1"/>
    <property type="molecule type" value="Genomic_DNA"/>
</dbReference>
<gene>
    <name evidence="1" type="ORF">FC96_GL001935</name>
</gene>
<evidence type="ECO:0008006" key="3">
    <source>
        <dbReference type="Google" id="ProtNLM"/>
    </source>
</evidence>
<dbReference type="STRING" id="1302272.FC96_GL001935"/>
<dbReference type="RefSeq" id="WP_056942519.1">
    <property type="nucleotide sequence ID" value="NZ_AZCX01000004.1"/>
</dbReference>
<name>A0A0R1HWF1_9LACO</name>
<keyword evidence="2" id="KW-1185">Reference proteome</keyword>
<dbReference type="PATRIC" id="fig|1302272.5.peg.1972"/>
<organism evidence="1 2">
    <name type="scientific">Secundilactobacillus kimchicus JCM 15530</name>
    <dbReference type="NCBI Taxonomy" id="1302272"/>
    <lineage>
        <taxon>Bacteria</taxon>
        <taxon>Bacillati</taxon>
        <taxon>Bacillota</taxon>
        <taxon>Bacilli</taxon>
        <taxon>Lactobacillales</taxon>
        <taxon>Lactobacillaceae</taxon>
        <taxon>Secundilactobacillus</taxon>
    </lineage>
</organism>
<comment type="caution">
    <text evidence="1">The sequence shown here is derived from an EMBL/GenBank/DDBJ whole genome shotgun (WGS) entry which is preliminary data.</text>
</comment>
<protein>
    <recommendedName>
        <fullName evidence="3">Phage protein Gp138 N-terminal domain-containing protein</fullName>
    </recommendedName>
</protein>
<dbReference type="OrthoDB" id="2310718at2"/>
<dbReference type="Proteomes" id="UP000050911">
    <property type="component" value="Unassembled WGS sequence"/>
</dbReference>
<evidence type="ECO:0000313" key="1">
    <source>
        <dbReference type="EMBL" id="KRK48196.1"/>
    </source>
</evidence>